<evidence type="ECO:0000256" key="2">
    <source>
        <dbReference type="SAM" id="MobiDB-lite"/>
    </source>
</evidence>
<proteinExistence type="predicted"/>
<keyword evidence="1" id="KW-0175">Coiled coil</keyword>
<feature type="coiled-coil region" evidence="1">
    <location>
        <begin position="85"/>
        <end position="244"/>
    </location>
</feature>
<evidence type="ECO:0000259" key="3">
    <source>
        <dbReference type="Pfam" id="PF20411"/>
    </source>
</evidence>
<dbReference type="Proteomes" id="UP001148786">
    <property type="component" value="Unassembled WGS sequence"/>
</dbReference>
<feature type="coiled-coil region" evidence="1">
    <location>
        <begin position="13"/>
        <end position="40"/>
    </location>
</feature>
<feature type="domain" description="DUF6697" evidence="3">
    <location>
        <begin position="348"/>
        <end position="517"/>
    </location>
</feature>
<feature type="region of interest" description="Disordered" evidence="2">
    <location>
        <begin position="255"/>
        <end position="284"/>
    </location>
</feature>
<dbReference type="Pfam" id="PF20411">
    <property type="entry name" value="DUF6697"/>
    <property type="match status" value="1"/>
</dbReference>
<gene>
    <name evidence="4" type="ORF">NLJ89_g4620</name>
</gene>
<dbReference type="EMBL" id="JANKHO010000391">
    <property type="protein sequence ID" value="KAJ3510536.1"/>
    <property type="molecule type" value="Genomic_DNA"/>
</dbReference>
<dbReference type="AlphaFoldDB" id="A0A9W8K2X2"/>
<sequence length="525" mass="60391">MDEVFWSNVVKRWSEASEAVIKLKKELAKVEEERNTYRDVVHNLHKSEGRSASESRHVDRGERESSHGFWDDEEATLNATVKDELQVAEIGFGRAKEEYRRLQKELAESVEKVKALTLENEQLALHHHQEIQHFFKEHQEIHAVQSQLVDVRSENRVLQEKIQTLEKEMTQLRLSEQSAAELTSRPPFAASLERRVQSLQDLVETRETDREELLEDITALRDKLQRAEENNKVLLSSIVRLQEIARHSMLGPLRPLSNLHTGSPKLPRAMSIAPSTRSRKFDPPELHRVKSSTHITSVISTKVEDETFIRSAAPSPQLPPCLLPPEREKEIAKFPIIRQTINIGDDNWFEREFLRVALGDGIQSLVRRLADDPTGADRKATIGSYLCPTLNHHPWCPSVPGQHGFIFVGLGKEKESYKSPAIRNLFVGLPKPHAKHRKFRYLGRYRVTRVRSLTVEEWDTLSEDVKVMYAKLTKDKTRDLRSVEDMIDTYNNGRLHVPCVQLQCMSFDEQLYAALISHRDSDPKA</sequence>
<accession>A0A9W8K2X2</accession>
<keyword evidence="5" id="KW-1185">Reference proteome</keyword>
<evidence type="ECO:0000313" key="4">
    <source>
        <dbReference type="EMBL" id="KAJ3510536.1"/>
    </source>
</evidence>
<feature type="region of interest" description="Disordered" evidence="2">
    <location>
        <begin position="45"/>
        <end position="70"/>
    </location>
</feature>
<reference evidence="4" key="1">
    <citation type="submission" date="2022-07" db="EMBL/GenBank/DDBJ databases">
        <title>Genome Sequence of Agrocybe chaxingu.</title>
        <authorList>
            <person name="Buettner E."/>
        </authorList>
    </citation>
    <scope>NUCLEOTIDE SEQUENCE</scope>
    <source>
        <strain evidence="4">MP-N11</strain>
    </source>
</reference>
<comment type="caution">
    <text evidence="4">The sequence shown here is derived from an EMBL/GenBank/DDBJ whole genome shotgun (WGS) entry which is preliminary data.</text>
</comment>
<dbReference type="OrthoDB" id="2757553at2759"/>
<dbReference type="InterPro" id="IPR046520">
    <property type="entry name" value="DUF6697"/>
</dbReference>
<organism evidence="4 5">
    <name type="scientific">Agrocybe chaxingu</name>
    <dbReference type="NCBI Taxonomy" id="84603"/>
    <lineage>
        <taxon>Eukaryota</taxon>
        <taxon>Fungi</taxon>
        <taxon>Dikarya</taxon>
        <taxon>Basidiomycota</taxon>
        <taxon>Agaricomycotina</taxon>
        <taxon>Agaricomycetes</taxon>
        <taxon>Agaricomycetidae</taxon>
        <taxon>Agaricales</taxon>
        <taxon>Agaricineae</taxon>
        <taxon>Strophariaceae</taxon>
        <taxon>Agrocybe</taxon>
    </lineage>
</organism>
<name>A0A9W8K2X2_9AGAR</name>
<evidence type="ECO:0000256" key="1">
    <source>
        <dbReference type="SAM" id="Coils"/>
    </source>
</evidence>
<protein>
    <recommendedName>
        <fullName evidence="3">DUF6697 domain-containing protein</fullName>
    </recommendedName>
</protein>
<evidence type="ECO:0000313" key="5">
    <source>
        <dbReference type="Proteomes" id="UP001148786"/>
    </source>
</evidence>